<gene>
    <name evidence="2" type="ORF">CSSPJE1EN2_LOCUS3378</name>
</gene>
<proteinExistence type="predicted"/>
<name>A0ABP1AD31_9BRYO</name>
<keyword evidence="3" id="KW-1185">Reference proteome</keyword>
<accession>A0ABP1AD31</accession>
<evidence type="ECO:0000256" key="1">
    <source>
        <dbReference type="SAM" id="MobiDB-lite"/>
    </source>
</evidence>
<reference evidence="2" key="1">
    <citation type="submission" date="2024-03" db="EMBL/GenBank/DDBJ databases">
        <authorList>
            <consortium name="ELIXIR-Norway"/>
            <consortium name="Elixir Norway"/>
        </authorList>
    </citation>
    <scope>NUCLEOTIDE SEQUENCE</scope>
</reference>
<protein>
    <submittedName>
        <fullName evidence="2">Uncharacterized protein</fullName>
    </submittedName>
</protein>
<evidence type="ECO:0000313" key="2">
    <source>
        <dbReference type="EMBL" id="CAK9860383.1"/>
    </source>
</evidence>
<dbReference type="EMBL" id="OZ023712">
    <property type="protein sequence ID" value="CAK9860383.1"/>
    <property type="molecule type" value="Genomic_DNA"/>
</dbReference>
<organism evidence="2 3">
    <name type="scientific">Sphagnum jensenii</name>
    <dbReference type="NCBI Taxonomy" id="128206"/>
    <lineage>
        <taxon>Eukaryota</taxon>
        <taxon>Viridiplantae</taxon>
        <taxon>Streptophyta</taxon>
        <taxon>Embryophyta</taxon>
        <taxon>Bryophyta</taxon>
        <taxon>Sphagnophytina</taxon>
        <taxon>Sphagnopsida</taxon>
        <taxon>Sphagnales</taxon>
        <taxon>Sphagnaceae</taxon>
        <taxon>Sphagnum</taxon>
    </lineage>
</organism>
<evidence type="ECO:0000313" key="3">
    <source>
        <dbReference type="Proteomes" id="UP001497522"/>
    </source>
</evidence>
<feature type="compositionally biased region" description="Basic residues" evidence="1">
    <location>
        <begin position="1"/>
        <end position="15"/>
    </location>
</feature>
<feature type="region of interest" description="Disordered" evidence="1">
    <location>
        <begin position="1"/>
        <end position="21"/>
    </location>
</feature>
<dbReference type="Proteomes" id="UP001497522">
    <property type="component" value="Chromosome 11"/>
</dbReference>
<sequence>MVSRKGKTRRKRKSTQRSSSGIEMDISDVKEIQLLLQWKDMHDEAWANTMGLLGLSHVKWASPRQELLEQFLDTWEQTKDRWIKAKVQSHSIVIDENVISEMFRISNVGKVEPPAIAFQIANNYMNNIASSGGYCSREGWIVSWMKKPYTERYAAILQVVYLRRWHTYFSNKIAVTLC</sequence>